<dbReference type="PANTHER" id="PTHR43423">
    <property type="entry name" value="ABC TRANSPORTER I FAMILY MEMBER 17"/>
    <property type="match status" value="1"/>
</dbReference>
<dbReference type="PROSITE" id="PS00211">
    <property type="entry name" value="ABC_TRANSPORTER_1"/>
    <property type="match status" value="1"/>
</dbReference>
<dbReference type="EMBL" id="PYHS01000018">
    <property type="protein sequence ID" value="PSR59230.1"/>
    <property type="molecule type" value="Genomic_DNA"/>
</dbReference>
<dbReference type="CDD" id="cd03225">
    <property type="entry name" value="ABC_cobalt_CbiO_domain1"/>
    <property type="match status" value="1"/>
</dbReference>
<dbReference type="GO" id="GO:0016020">
    <property type="term" value="C:membrane"/>
    <property type="evidence" value="ECO:0007669"/>
    <property type="project" value="InterPro"/>
</dbReference>
<dbReference type="Proteomes" id="UP000241647">
    <property type="component" value="Unassembled WGS sequence"/>
</dbReference>
<name>A0A2T2YUQ2_9NOCA</name>
<dbReference type="InterPro" id="IPR027417">
    <property type="entry name" value="P-loop_NTPase"/>
</dbReference>
<accession>A0A2T2YUQ2</accession>
<dbReference type="GO" id="GO:0016887">
    <property type="term" value="F:ATP hydrolysis activity"/>
    <property type="evidence" value="ECO:0007669"/>
    <property type="project" value="InterPro"/>
</dbReference>
<dbReference type="SMART" id="SM00382">
    <property type="entry name" value="AAA"/>
    <property type="match status" value="1"/>
</dbReference>
<reference evidence="6 7" key="1">
    <citation type="submission" date="2018-02" db="EMBL/GenBank/DDBJ databases">
        <title>8 Nocardia nova and 1 Nocardia cyriacigeorgica strain used for evolution to TMP-SMX.</title>
        <authorList>
            <person name="Mehta H."/>
            <person name="Weng J."/>
            <person name="Shamoo Y."/>
        </authorList>
    </citation>
    <scope>NUCLEOTIDE SEQUENCE [LARGE SCALE GENOMIC DNA]</scope>
    <source>
        <strain evidence="6 7">ATCC 33727</strain>
    </source>
</reference>
<feature type="domain" description="ABC transporter" evidence="5">
    <location>
        <begin position="4"/>
        <end position="220"/>
    </location>
</feature>
<gene>
    <name evidence="6" type="ORF">C8259_27440</name>
</gene>
<dbReference type="GO" id="GO:0022857">
    <property type="term" value="F:transmembrane transporter activity"/>
    <property type="evidence" value="ECO:0007669"/>
    <property type="project" value="UniProtKB-ARBA"/>
</dbReference>
<dbReference type="InterPro" id="IPR015856">
    <property type="entry name" value="ABC_transpr_CbiO/EcfA_su"/>
</dbReference>
<evidence type="ECO:0000259" key="5">
    <source>
        <dbReference type="PROSITE" id="PS50893"/>
    </source>
</evidence>
<proteinExistence type="predicted"/>
<dbReference type="PROSITE" id="PS50893">
    <property type="entry name" value="ABC_TRANSPORTER_2"/>
    <property type="match status" value="1"/>
</dbReference>
<dbReference type="InterPro" id="IPR003593">
    <property type="entry name" value="AAA+_ATPase"/>
</dbReference>
<protein>
    <submittedName>
        <fullName evidence="6">ABC transporter ATP-binding protein</fullName>
    </submittedName>
</protein>
<dbReference type="RefSeq" id="WP_063909474.1">
    <property type="nucleotide sequence ID" value="NZ_PYHS01000018.1"/>
</dbReference>
<keyword evidence="3 6" id="KW-0067">ATP-binding</keyword>
<dbReference type="Pfam" id="PF00005">
    <property type="entry name" value="ABC_tran"/>
    <property type="match status" value="1"/>
</dbReference>
<evidence type="ECO:0000256" key="4">
    <source>
        <dbReference type="ARBA" id="ARBA00022967"/>
    </source>
</evidence>
<evidence type="ECO:0000313" key="6">
    <source>
        <dbReference type="EMBL" id="PSR59230.1"/>
    </source>
</evidence>
<dbReference type="InterPro" id="IPR017871">
    <property type="entry name" value="ABC_transporter-like_CS"/>
</dbReference>
<keyword evidence="2" id="KW-0547">Nucleotide-binding</keyword>
<dbReference type="InterPro" id="IPR003439">
    <property type="entry name" value="ABC_transporter-like_ATP-bd"/>
</dbReference>
<evidence type="ECO:0000256" key="3">
    <source>
        <dbReference type="ARBA" id="ARBA00022840"/>
    </source>
</evidence>
<dbReference type="AlphaFoldDB" id="A0A2T2YUQ2"/>
<keyword evidence="1" id="KW-0813">Transport</keyword>
<dbReference type="SUPFAM" id="SSF52540">
    <property type="entry name" value="P-loop containing nucleoside triphosphate hydrolases"/>
    <property type="match status" value="1"/>
</dbReference>
<keyword evidence="4" id="KW-1278">Translocase</keyword>
<sequence>MSAISLDRVTAGHGTTTVLVDADAEFARGACSAVVGPSGAGKTTLLRLLNRLAEPTSGTIQLDGTPITSLDVLDLRRRVGLVGQHPVLLTDTVSEEIRYARADLATQRLERLLALLGLGPEFATRRCAQLSGGQAQRVCLARALAVEPEVLLLDEPTSALDKNSATAVAELIRTHTRDGGTVVLVSHDTDFVDGVADTIWSLHQGRLTRSSRPLEPRNTK</sequence>
<evidence type="ECO:0000256" key="2">
    <source>
        <dbReference type="ARBA" id="ARBA00022741"/>
    </source>
</evidence>
<dbReference type="PANTHER" id="PTHR43423:SF1">
    <property type="entry name" value="ABC TRANSPORTER I FAMILY MEMBER 17"/>
    <property type="match status" value="1"/>
</dbReference>
<organism evidence="6 7">
    <name type="scientific">Nocardia nova</name>
    <dbReference type="NCBI Taxonomy" id="37330"/>
    <lineage>
        <taxon>Bacteria</taxon>
        <taxon>Bacillati</taxon>
        <taxon>Actinomycetota</taxon>
        <taxon>Actinomycetes</taxon>
        <taxon>Mycobacteriales</taxon>
        <taxon>Nocardiaceae</taxon>
        <taxon>Nocardia</taxon>
    </lineage>
</organism>
<evidence type="ECO:0000313" key="7">
    <source>
        <dbReference type="Proteomes" id="UP000241647"/>
    </source>
</evidence>
<dbReference type="GO" id="GO:0005524">
    <property type="term" value="F:ATP binding"/>
    <property type="evidence" value="ECO:0007669"/>
    <property type="project" value="UniProtKB-KW"/>
</dbReference>
<evidence type="ECO:0000256" key="1">
    <source>
        <dbReference type="ARBA" id="ARBA00022448"/>
    </source>
</evidence>
<dbReference type="Gene3D" id="3.40.50.300">
    <property type="entry name" value="P-loop containing nucleotide triphosphate hydrolases"/>
    <property type="match status" value="1"/>
</dbReference>
<comment type="caution">
    <text evidence="6">The sequence shown here is derived from an EMBL/GenBank/DDBJ whole genome shotgun (WGS) entry which is preliminary data.</text>
</comment>